<name>A0A2S7K236_9PROT</name>
<sequence>MPLISSNVDSVATVLSHLEANDDLGPLALSARDEKLPVRAARDAEIGGVSRIWSAARDISGTLTVHYTVPADATLPARGGAPPFAFSNDGNATSAAGHVFLMLPPNDAAYETSVRWDLSGLPEGAKGVSSFGSGAAKSPEPLDASQLRMTFFMAGDIGVWPYPTPESGFFSAWQGDPPFEPRALMEWTRDLYGEYAQFFGQDAPPPYGVFLRYNPVNAGGGVGLYHSFVTTFGKAGGQGSDIAELKMTLAHEMFHTFSPYIEQPAGLESSWFGEGLATLYMRKLPFRFGLLTADEFLENLNFHAGRYYTNILATAPNSEVPKRFWEDTRIRTLPYDRGMLYFADLDDKIRKRSDGERSLDDLVLAMLDKEKAGKTLANEDWIAVLRAELGAGAVKDFKAFLMGEEPLPVSDAFGPCFRRTTKPLRRYELGFDPGVLRETRRVVSGLEPGSAAAKAGLRNGDEIVFPVPQDKIQGDQDLELKLRIRRDGEEFDLSYLPRGETVEAYQWEMAPDAEPDACRF</sequence>
<dbReference type="Proteomes" id="UP000239504">
    <property type="component" value="Unassembled WGS sequence"/>
</dbReference>
<comment type="caution">
    <text evidence="1">The sequence shown here is derived from an EMBL/GenBank/DDBJ whole genome shotgun (WGS) entry which is preliminary data.</text>
</comment>
<organism evidence="1 2">
    <name type="scientific">Hyphococcus luteus</name>
    <dbReference type="NCBI Taxonomy" id="2058213"/>
    <lineage>
        <taxon>Bacteria</taxon>
        <taxon>Pseudomonadati</taxon>
        <taxon>Pseudomonadota</taxon>
        <taxon>Alphaproteobacteria</taxon>
        <taxon>Parvularculales</taxon>
        <taxon>Parvularculaceae</taxon>
        <taxon>Hyphococcus</taxon>
    </lineage>
</organism>
<dbReference type="InterPro" id="IPR036034">
    <property type="entry name" value="PDZ_sf"/>
</dbReference>
<dbReference type="Gene3D" id="2.30.42.10">
    <property type="match status" value="1"/>
</dbReference>
<dbReference type="AlphaFoldDB" id="A0A2S7K236"/>
<dbReference type="SUPFAM" id="SSF55486">
    <property type="entry name" value="Metalloproteases ('zincins'), catalytic domain"/>
    <property type="match status" value="1"/>
</dbReference>
<protein>
    <submittedName>
        <fullName evidence="1">Peptidase M61</fullName>
    </submittedName>
</protein>
<gene>
    <name evidence="1" type="ORF">CW354_16560</name>
</gene>
<dbReference type="EMBL" id="PJCH01000015">
    <property type="protein sequence ID" value="PQA86575.1"/>
    <property type="molecule type" value="Genomic_DNA"/>
</dbReference>
<dbReference type="SUPFAM" id="SSF50156">
    <property type="entry name" value="PDZ domain-like"/>
    <property type="match status" value="1"/>
</dbReference>
<dbReference type="InterPro" id="IPR027268">
    <property type="entry name" value="Peptidase_M4/M1_CTD_sf"/>
</dbReference>
<accession>A0A2S7K236</accession>
<dbReference type="OrthoDB" id="7521939at2"/>
<reference evidence="1 2" key="1">
    <citation type="submission" date="2017-12" db="EMBL/GenBank/DDBJ databases">
        <authorList>
            <person name="Hurst M.R.H."/>
        </authorList>
    </citation>
    <scope>NUCLEOTIDE SEQUENCE [LARGE SCALE GENOMIC DNA]</scope>
    <source>
        <strain evidence="1 2">SY-3-19</strain>
    </source>
</reference>
<evidence type="ECO:0000313" key="2">
    <source>
        <dbReference type="Proteomes" id="UP000239504"/>
    </source>
</evidence>
<keyword evidence="2" id="KW-1185">Reference proteome</keyword>
<proteinExistence type="predicted"/>
<evidence type="ECO:0000313" key="1">
    <source>
        <dbReference type="EMBL" id="PQA86575.1"/>
    </source>
</evidence>
<dbReference type="Gene3D" id="1.10.390.10">
    <property type="entry name" value="Neutral Protease Domain 2"/>
    <property type="match status" value="1"/>
</dbReference>